<dbReference type="GO" id="GO:0015031">
    <property type="term" value="P:protein transport"/>
    <property type="evidence" value="ECO:0007669"/>
    <property type="project" value="UniProtKB-KW"/>
</dbReference>
<keyword evidence="8" id="KW-0653">Protein transport</keyword>
<evidence type="ECO:0000256" key="8">
    <source>
        <dbReference type="ARBA" id="ARBA00022927"/>
    </source>
</evidence>
<dbReference type="InterPro" id="IPR005594">
    <property type="entry name" value="YadA_C"/>
</dbReference>
<dbReference type="GO" id="GO:0009279">
    <property type="term" value="C:cell outer membrane"/>
    <property type="evidence" value="ECO:0007669"/>
    <property type="project" value="UniProtKB-SubCell"/>
</dbReference>
<dbReference type="SUPFAM" id="SSF54523">
    <property type="entry name" value="Pili subunits"/>
    <property type="match status" value="1"/>
</dbReference>
<comment type="subcellular location">
    <subcellularLocation>
        <location evidence="2">Cell outer membrane</location>
    </subcellularLocation>
    <subcellularLocation>
        <location evidence="1">Cell surface</location>
    </subcellularLocation>
</comment>
<feature type="domain" description="Trimeric autotransporter adhesin YadA-like head" evidence="12">
    <location>
        <begin position="372"/>
        <end position="393"/>
    </location>
</feature>
<evidence type="ECO:0000259" key="12">
    <source>
        <dbReference type="Pfam" id="PF05658"/>
    </source>
</evidence>
<feature type="domain" description="Trimeric autotransporter adhesin YadA-like C-terminal membrane anchor" evidence="11">
    <location>
        <begin position="844"/>
        <end position="909"/>
    </location>
</feature>
<reference evidence="14 15" key="1">
    <citation type="submission" date="2020-05" db="EMBL/GenBank/DDBJ databases">
        <authorList>
            <person name="Niu N."/>
        </authorList>
    </citation>
    <scope>NUCLEOTIDE SEQUENCE [LARGE SCALE GENOMIC DNA]</scope>
    <source>
        <strain evidence="14 15">3340-03</strain>
    </source>
</reference>
<feature type="domain" description="Trimeric autotransporter adhesin YadA-like stalk" evidence="13">
    <location>
        <begin position="507"/>
        <end position="548"/>
    </location>
</feature>
<dbReference type="Gene3D" id="2.150.10.10">
    <property type="entry name" value="Serralysin-like metalloprotease, C-terminal"/>
    <property type="match status" value="3"/>
</dbReference>
<name>A0A849P6C7_9BURK</name>
<evidence type="ECO:0000259" key="13">
    <source>
        <dbReference type="Pfam" id="PF05662"/>
    </source>
</evidence>
<keyword evidence="6" id="KW-0812">Transmembrane</keyword>
<dbReference type="InterPro" id="IPR008640">
    <property type="entry name" value="Adhesin_Head_dom"/>
</dbReference>
<feature type="domain" description="Trimeric autotransporter adhesin YadA-like head" evidence="12">
    <location>
        <begin position="218"/>
        <end position="243"/>
    </location>
</feature>
<dbReference type="RefSeq" id="WP_171680029.1">
    <property type="nucleotide sequence ID" value="NZ_JABGBN010000002.1"/>
</dbReference>
<feature type="domain" description="Trimeric autotransporter adhesin YadA-like head" evidence="12">
    <location>
        <begin position="343"/>
        <end position="365"/>
    </location>
</feature>
<evidence type="ECO:0000256" key="2">
    <source>
        <dbReference type="ARBA" id="ARBA00004442"/>
    </source>
</evidence>
<keyword evidence="9" id="KW-0472">Membrane</keyword>
<keyword evidence="5" id="KW-1134">Transmembrane beta strand</keyword>
<evidence type="ECO:0000256" key="7">
    <source>
        <dbReference type="ARBA" id="ARBA00022729"/>
    </source>
</evidence>
<comment type="similarity">
    <text evidence="3">Belongs to the autotransporter-2 (AT-2) (TC 1.B.40) family.</text>
</comment>
<keyword evidence="10" id="KW-0998">Cell outer membrane</keyword>
<evidence type="ECO:0000313" key="15">
    <source>
        <dbReference type="Proteomes" id="UP000537862"/>
    </source>
</evidence>
<evidence type="ECO:0000256" key="9">
    <source>
        <dbReference type="ARBA" id="ARBA00023136"/>
    </source>
</evidence>
<evidence type="ECO:0000313" key="14">
    <source>
        <dbReference type="EMBL" id="NOL51342.1"/>
    </source>
</evidence>
<organism evidence="14 15">
    <name type="scientific">Pelistega suis</name>
    <dbReference type="NCBI Taxonomy" id="1631957"/>
    <lineage>
        <taxon>Bacteria</taxon>
        <taxon>Pseudomonadati</taxon>
        <taxon>Pseudomonadota</taxon>
        <taxon>Betaproteobacteria</taxon>
        <taxon>Burkholderiales</taxon>
        <taxon>Alcaligenaceae</taxon>
        <taxon>Pelistega</taxon>
    </lineage>
</organism>
<feature type="domain" description="Trimeric autotransporter adhesin YadA-like head" evidence="12">
    <location>
        <begin position="412"/>
        <end position="436"/>
    </location>
</feature>
<feature type="domain" description="Trimeric autotransporter adhesin YadA-like stalk" evidence="13">
    <location>
        <begin position="783"/>
        <end position="821"/>
    </location>
</feature>
<evidence type="ECO:0000256" key="3">
    <source>
        <dbReference type="ARBA" id="ARBA00005848"/>
    </source>
</evidence>
<evidence type="ECO:0000256" key="1">
    <source>
        <dbReference type="ARBA" id="ARBA00004241"/>
    </source>
</evidence>
<keyword evidence="7" id="KW-0732">Signal</keyword>
<accession>A0A849P6C7</accession>
<dbReference type="Pfam" id="PF03895">
    <property type="entry name" value="YadA_anchor"/>
    <property type="match status" value="1"/>
</dbReference>
<keyword evidence="15" id="KW-1185">Reference proteome</keyword>
<dbReference type="Pfam" id="PF05662">
    <property type="entry name" value="YadA_stalk"/>
    <property type="match status" value="2"/>
</dbReference>
<dbReference type="CDD" id="cd12820">
    <property type="entry name" value="LbR_YadA-like"/>
    <property type="match status" value="1"/>
</dbReference>
<feature type="domain" description="Trimeric autotransporter adhesin YadA-like head" evidence="12">
    <location>
        <begin position="300"/>
        <end position="318"/>
    </location>
</feature>
<feature type="domain" description="Trimeric autotransporter adhesin YadA-like head" evidence="12">
    <location>
        <begin position="255"/>
        <end position="279"/>
    </location>
</feature>
<dbReference type="GO" id="GO:0009986">
    <property type="term" value="C:cell surface"/>
    <property type="evidence" value="ECO:0007669"/>
    <property type="project" value="UniProtKB-SubCell"/>
</dbReference>
<evidence type="ECO:0000256" key="6">
    <source>
        <dbReference type="ARBA" id="ARBA00022692"/>
    </source>
</evidence>
<dbReference type="EMBL" id="JABGBN010000002">
    <property type="protein sequence ID" value="NOL51342.1"/>
    <property type="molecule type" value="Genomic_DNA"/>
</dbReference>
<dbReference type="InterPro" id="IPR008635">
    <property type="entry name" value="Coiled_stalk_dom"/>
</dbReference>
<dbReference type="Gene3D" id="3.30.1300.30">
    <property type="entry name" value="GSPII I/J protein-like"/>
    <property type="match status" value="1"/>
</dbReference>
<dbReference type="Pfam" id="PF05658">
    <property type="entry name" value="YadA_head"/>
    <property type="match status" value="7"/>
</dbReference>
<evidence type="ECO:0000256" key="4">
    <source>
        <dbReference type="ARBA" id="ARBA00022448"/>
    </source>
</evidence>
<proteinExistence type="inferred from homology"/>
<comment type="caution">
    <text evidence="14">The sequence shown here is derived from an EMBL/GenBank/DDBJ whole genome shotgun (WGS) entry which is preliminary data.</text>
</comment>
<gene>
    <name evidence="14" type="ORF">HKX39_04020</name>
</gene>
<dbReference type="AlphaFoldDB" id="A0A849P6C7"/>
<dbReference type="Gene3D" id="1.20.5.170">
    <property type="match status" value="1"/>
</dbReference>
<evidence type="ECO:0000259" key="11">
    <source>
        <dbReference type="Pfam" id="PF03895"/>
    </source>
</evidence>
<dbReference type="InterPro" id="IPR045584">
    <property type="entry name" value="Pilin-like"/>
</dbReference>
<evidence type="ECO:0000256" key="10">
    <source>
        <dbReference type="ARBA" id="ARBA00023237"/>
    </source>
</evidence>
<dbReference type="Proteomes" id="UP000537862">
    <property type="component" value="Unassembled WGS sequence"/>
</dbReference>
<protein>
    <submittedName>
        <fullName evidence="14">Uncharacterized protein</fullName>
    </submittedName>
</protein>
<feature type="domain" description="Trimeric autotransporter adhesin YadA-like head" evidence="12">
    <location>
        <begin position="441"/>
        <end position="467"/>
    </location>
</feature>
<sequence>MAAIGVVPAAQAADVVFESSISSVQNDVLEKAYVTGGTYGYELSREVLNYYNVEDIITITGATGGAADLSVTFNSTNATTVNATKSNTLSLYRPGYTVTLDVPEGDVSAYYATYTTDPSVLVIQDTDNTSSVTSTTTFLKVTPQTAVANDDTKGIGAHTEYQLSLDYNTTQFAVVDGKLSLAAGVGGAPDTYFHVNNTSNAGGDATTNLGAADVAAGATANYAIAAGVNTRAQSQNAIAIGNGTTAGFGAVPDYGVNAIAIGQNATAQAKDTIVIGTNASIATTLLPTGEYGIPTQAITIGVDSSATATNATALGAHAVAGIDFLNGNGTTTVGAYSSALYDSASAFGYLAKAGANQATALGAEAEAASFATTAVGYDSNASQDYATAFGHGADALARSSTAMGANTTVTADATAGIAIGISSNVSATYGTALGVRANVTAAAVNATAIGRLAQADHAEAVALGSNSITRAATTETTATVGGITYSGFAGSAPKSVVSFGKAGDERQLVNVAAGNISATSTDAINGSQLYMVAAEVAKGWSLQGNGTEADAVKPGDTVNFINGAATVVTVTPNAAGTASDVKVDVAVDGSTIKIVDGKLTATATKPSVTANADGDINFVNTNTTNVTVDPTTGDIKIDVVTTPLTTDATTGKVNTPANPNATATAGDIANAINGSGFTVTAQGANGSLVNPGETVDMKNTDGNIVISKSADSNDVVYNLANDVKVGNSVSTPKVNADAVTIGNVTNPSAPSTTLTTVAGGNYNSAGQLVDGTATPALSVGGNQITNVANGAITPTSTDAVNGSQLYALGSNINNKIDQVAGRVEQIGKQADRGAAIAGAMGMLPQPHLPGKSLVAVATTRYRGQQAAAIGYSRLSDNGKHIIKVSGSTGVNSGAGGRSTMVGAAYGYQW</sequence>
<evidence type="ECO:0000256" key="5">
    <source>
        <dbReference type="ARBA" id="ARBA00022452"/>
    </source>
</evidence>
<dbReference type="InterPro" id="IPR011049">
    <property type="entry name" value="Serralysin-like_metalloprot_C"/>
</dbReference>
<keyword evidence="4" id="KW-0813">Transport</keyword>
<dbReference type="Gene3D" id="6.20.50.100">
    <property type="match status" value="2"/>
</dbReference>
<dbReference type="SUPFAM" id="SSF101967">
    <property type="entry name" value="Adhesin YadA, collagen-binding domain"/>
    <property type="match status" value="2"/>
</dbReference>